<dbReference type="Proteomes" id="UP000085678">
    <property type="component" value="Unplaced"/>
</dbReference>
<evidence type="ECO:0000256" key="1">
    <source>
        <dbReference type="ARBA" id="ARBA00022679"/>
    </source>
</evidence>
<dbReference type="GO" id="GO:0000030">
    <property type="term" value="F:mannosyltransferase activity"/>
    <property type="evidence" value="ECO:0007669"/>
    <property type="project" value="TreeGrafter"/>
</dbReference>
<dbReference type="RefSeq" id="XP_013420559.1">
    <property type="nucleotide sequence ID" value="XM_013565105.1"/>
</dbReference>
<keyword evidence="1" id="KW-0808">Transferase</keyword>
<dbReference type="GO" id="GO:0051999">
    <property type="term" value="P:mannosyl-inositol phosphorylceramide biosynthetic process"/>
    <property type="evidence" value="ECO:0007669"/>
    <property type="project" value="TreeGrafter"/>
</dbReference>
<dbReference type="PANTHER" id="PTHR32385:SF15">
    <property type="entry name" value="INOSITOL PHOSPHOCERAMIDE MANNOSYLTRANSFERASE 1"/>
    <property type="match status" value="1"/>
</dbReference>
<evidence type="ECO:0000313" key="3">
    <source>
        <dbReference type="RefSeq" id="XP_013420559.1"/>
    </source>
</evidence>
<dbReference type="InterPro" id="IPR029044">
    <property type="entry name" value="Nucleotide-diphossugar_trans"/>
</dbReference>
<organism evidence="2 3">
    <name type="scientific">Lingula anatina</name>
    <name type="common">Brachiopod</name>
    <name type="synonym">Lingula unguis</name>
    <dbReference type="NCBI Taxonomy" id="7574"/>
    <lineage>
        <taxon>Eukaryota</taxon>
        <taxon>Metazoa</taxon>
        <taxon>Spiralia</taxon>
        <taxon>Lophotrochozoa</taxon>
        <taxon>Brachiopoda</taxon>
        <taxon>Linguliformea</taxon>
        <taxon>Lingulata</taxon>
        <taxon>Lingulida</taxon>
        <taxon>Linguloidea</taxon>
        <taxon>Lingulidae</taxon>
        <taxon>Lingula</taxon>
    </lineage>
</organism>
<dbReference type="InterPro" id="IPR051706">
    <property type="entry name" value="Glycosyltransferase_domain"/>
</dbReference>
<dbReference type="KEGG" id="lak:106180932"/>
<reference evidence="3" key="1">
    <citation type="submission" date="2025-08" db="UniProtKB">
        <authorList>
            <consortium name="RefSeq"/>
        </authorList>
    </citation>
    <scope>IDENTIFICATION</scope>
    <source>
        <tissue evidence="3">Gonads</tissue>
    </source>
</reference>
<dbReference type="PANTHER" id="PTHR32385">
    <property type="entry name" value="MANNOSYL PHOSPHORYLINOSITOL CERAMIDE SYNTHASE"/>
    <property type="match status" value="1"/>
</dbReference>
<protein>
    <submittedName>
        <fullName evidence="3">Uncharacterized protein LOC106180932</fullName>
    </submittedName>
</protein>
<dbReference type="Gene3D" id="3.90.550.20">
    <property type="match status" value="1"/>
</dbReference>
<dbReference type="Pfam" id="PF04488">
    <property type="entry name" value="Gly_transf_sug"/>
    <property type="match status" value="1"/>
</dbReference>
<dbReference type="InParanoid" id="A0A1S3KDM7"/>
<proteinExistence type="predicted"/>
<dbReference type="AlphaFoldDB" id="A0A1S3KDM7"/>
<gene>
    <name evidence="3" type="primary">LOC106180932</name>
</gene>
<name>A0A1S3KDM7_LINAN</name>
<dbReference type="InterPro" id="IPR007577">
    <property type="entry name" value="GlycoTrfase_DXD_sugar-bd_CS"/>
</dbReference>
<evidence type="ECO:0000313" key="2">
    <source>
        <dbReference type="Proteomes" id="UP000085678"/>
    </source>
</evidence>
<dbReference type="SUPFAM" id="SSF53448">
    <property type="entry name" value="Nucleotide-diphospho-sugar transferases"/>
    <property type="match status" value="1"/>
</dbReference>
<accession>A0A1S3KDM7</accession>
<dbReference type="GO" id="GO:0016020">
    <property type="term" value="C:membrane"/>
    <property type="evidence" value="ECO:0007669"/>
    <property type="project" value="GOC"/>
</dbReference>
<dbReference type="GeneID" id="106180932"/>
<dbReference type="OrthoDB" id="3647at2759"/>
<keyword evidence="2" id="KW-1185">Reference proteome</keyword>
<sequence length="357" mass="41422">MRTSFYRSKVPIICSILTITALLWIAQHSQSSQPLARLTENHHPDFKDNPKDGSYLKDLGQSSARILQKKTLVTIPKIIHQYWPDYHIPPNTQSWISSWESKNTDWQHWFWTQDAVDKFFKKFYPSFQKEMSTANSTKQHRIIKEEIVRYLIIYEFGGLFAELDVECLRPLNRALAGKVCVLAEQPAEHALLFQYPTGSKLLSSALLMCRPHHPFYKMVIDSIKAGTTVDSSPVTLSTLYNSYMQNPPTLKLDYISVAPANQFNPSFDVQATQNLRIRCAESNKTKQEEKLCQKLVKRKFQNEPIWPSSYTDHKWLPHDYDHSQPQGRYSKQSKTDVRKFLNETILPAEKIDALNSR</sequence>